<evidence type="ECO:0000313" key="8">
    <source>
        <dbReference type="Proteomes" id="UP000275456"/>
    </source>
</evidence>
<dbReference type="Gene3D" id="3.10.290.10">
    <property type="entry name" value="RNA-binding S4 domain"/>
    <property type="match status" value="1"/>
</dbReference>
<accession>A0A3N2AQF1</accession>
<organism evidence="7 8">
    <name type="scientific">Agrococcus jenensis</name>
    <dbReference type="NCBI Taxonomy" id="46353"/>
    <lineage>
        <taxon>Bacteria</taxon>
        <taxon>Bacillati</taxon>
        <taxon>Actinomycetota</taxon>
        <taxon>Actinomycetes</taxon>
        <taxon>Micrococcales</taxon>
        <taxon>Microbacteriaceae</taxon>
        <taxon>Agrococcus</taxon>
    </lineage>
</organism>
<dbReference type="Proteomes" id="UP000275456">
    <property type="component" value="Unassembled WGS sequence"/>
</dbReference>
<feature type="region of interest" description="Disordered" evidence="5">
    <location>
        <begin position="96"/>
        <end position="132"/>
    </location>
</feature>
<sequence>MSGQGAAGTASGSVRLDVWIWAVRLLKTRAAATAACRGGHVKLNGQAAKASQPVRVGDEVRVRIAGFDRIVGVQQLLAKRVGAAIAVDAYDDRSPARPTAIDAAQVPRRDKGSGRPSSRERREIDRLRGRID</sequence>
<feature type="domain" description="RNA-binding S4" evidence="6">
    <location>
        <begin position="14"/>
        <end position="78"/>
    </location>
</feature>
<dbReference type="GO" id="GO:0003727">
    <property type="term" value="F:single-stranded RNA binding"/>
    <property type="evidence" value="ECO:0007669"/>
    <property type="project" value="InterPro"/>
</dbReference>
<comment type="similarity">
    <text evidence="1">Belongs to the HSP15 family.</text>
</comment>
<dbReference type="InterPro" id="IPR002942">
    <property type="entry name" value="S4_RNA-bd"/>
</dbReference>
<dbReference type="GO" id="GO:0003677">
    <property type="term" value="F:DNA binding"/>
    <property type="evidence" value="ECO:0007669"/>
    <property type="project" value="UniProtKB-KW"/>
</dbReference>
<evidence type="ECO:0000256" key="2">
    <source>
        <dbReference type="ARBA" id="ARBA00022884"/>
    </source>
</evidence>
<keyword evidence="2 4" id="KW-0694">RNA-binding</keyword>
<evidence type="ECO:0000256" key="3">
    <source>
        <dbReference type="ARBA" id="ARBA00023125"/>
    </source>
</evidence>
<keyword evidence="8" id="KW-1185">Reference proteome</keyword>
<dbReference type="CDD" id="cd00165">
    <property type="entry name" value="S4"/>
    <property type="match status" value="1"/>
</dbReference>
<evidence type="ECO:0000256" key="5">
    <source>
        <dbReference type="SAM" id="MobiDB-lite"/>
    </source>
</evidence>
<protein>
    <submittedName>
        <fullName evidence="7">Heat shock protein Hsp15</fullName>
    </submittedName>
</protein>
<proteinExistence type="inferred from homology"/>
<dbReference type="EMBL" id="RKHJ01000001">
    <property type="protein sequence ID" value="ROR65226.1"/>
    <property type="molecule type" value="Genomic_DNA"/>
</dbReference>
<dbReference type="InterPro" id="IPR025708">
    <property type="entry name" value="HSP15"/>
</dbReference>
<evidence type="ECO:0000256" key="4">
    <source>
        <dbReference type="PROSITE-ProRule" id="PRU00182"/>
    </source>
</evidence>
<name>A0A3N2AQF1_9MICO</name>
<gene>
    <name evidence="7" type="ORF">EDD26_0591</name>
</gene>
<dbReference type="SMART" id="SM00363">
    <property type="entry name" value="S4"/>
    <property type="match status" value="1"/>
</dbReference>
<dbReference type="GO" id="GO:0034605">
    <property type="term" value="P:cellular response to heat"/>
    <property type="evidence" value="ECO:0007669"/>
    <property type="project" value="InterPro"/>
</dbReference>
<evidence type="ECO:0000259" key="6">
    <source>
        <dbReference type="SMART" id="SM00363"/>
    </source>
</evidence>
<dbReference type="PROSITE" id="PS50889">
    <property type="entry name" value="S4"/>
    <property type="match status" value="1"/>
</dbReference>
<dbReference type="RefSeq" id="WP_123696338.1">
    <property type="nucleotide sequence ID" value="NZ_RKHJ01000001.1"/>
</dbReference>
<dbReference type="PIRSF" id="PIRSF016821">
    <property type="entry name" value="HSP15"/>
    <property type="match status" value="1"/>
</dbReference>
<evidence type="ECO:0000313" key="7">
    <source>
        <dbReference type="EMBL" id="ROR65226.1"/>
    </source>
</evidence>
<dbReference type="AlphaFoldDB" id="A0A3N2AQF1"/>
<evidence type="ECO:0000256" key="1">
    <source>
        <dbReference type="ARBA" id="ARBA00008396"/>
    </source>
</evidence>
<dbReference type="GO" id="GO:0043023">
    <property type="term" value="F:ribosomal large subunit binding"/>
    <property type="evidence" value="ECO:0007669"/>
    <property type="project" value="InterPro"/>
</dbReference>
<dbReference type="InterPro" id="IPR036986">
    <property type="entry name" value="S4_RNA-bd_sf"/>
</dbReference>
<dbReference type="Pfam" id="PF01479">
    <property type="entry name" value="S4"/>
    <property type="match status" value="1"/>
</dbReference>
<feature type="compositionally biased region" description="Basic and acidic residues" evidence="5">
    <location>
        <begin position="107"/>
        <end position="132"/>
    </location>
</feature>
<keyword evidence="7" id="KW-0346">Stress response</keyword>
<comment type="caution">
    <text evidence="7">The sequence shown here is derived from an EMBL/GenBank/DDBJ whole genome shotgun (WGS) entry which is preliminary data.</text>
</comment>
<dbReference type="OrthoDB" id="9797176at2"/>
<reference evidence="7 8" key="1">
    <citation type="submission" date="2018-11" db="EMBL/GenBank/DDBJ databases">
        <title>Sequencing the genomes of 1000 actinobacteria strains.</title>
        <authorList>
            <person name="Klenk H.-P."/>
        </authorList>
    </citation>
    <scope>NUCLEOTIDE SEQUENCE [LARGE SCALE GENOMIC DNA]</scope>
    <source>
        <strain evidence="7 8">DSM 9580</strain>
    </source>
</reference>
<dbReference type="SUPFAM" id="SSF55174">
    <property type="entry name" value="Alpha-L RNA-binding motif"/>
    <property type="match status" value="1"/>
</dbReference>
<keyword evidence="3" id="KW-0238">DNA-binding</keyword>